<dbReference type="RefSeq" id="WP_379696152.1">
    <property type="nucleotide sequence ID" value="NZ_JBHSXH010000015.1"/>
</dbReference>
<dbReference type="EMBL" id="JBHSXH010000015">
    <property type="protein sequence ID" value="MFC6825688.1"/>
    <property type="molecule type" value="Genomic_DNA"/>
</dbReference>
<dbReference type="Proteomes" id="UP001596408">
    <property type="component" value="Unassembled WGS sequence"/>
</dbReference>
<comment type="caution">
    <text evidence="1">The sequence shown here is derived from an EMBL/GenBank/DDBJ whole genome shotgun (WGS) entry which is preliminary data.</text>
</comment>
<organism evidence="1 2">
    <name type="scientific">Halopelagius fulvigenes</name>
    <dbReference type="NCBI Taxonomy" id="1198324"/>
    <lineage>
        <taxon>Archaea</taxon>
        <taxon>Methanobacteriati</taxon>
        <taxon>Methanobacteriota</taxon>
        <taxon>Stenosarchaea group</taxon>
        <taxon>Halobacteria</taxon>
        <taxon>Halobacteriales</taxon>
        <taxon>Haloferacaceae</taxon>
    </lineage>
</organism>
<name>A0ABD5U2F4_9EURY</name>
<accession>A0ABD5U2F4</accession>
<keyword evidence="2" id="KW-1185">Reference proteome</keyword>
<evidence type="ECO:0000313" key="1">
    <source>
        <dbReference type="EMBL" id="MFC6825688.1"/>
    </source>
</evidence>
<reference evidence="1 2" key="1">
    <citation type="journal article" date="2019" name="Int. J. Syst. Evol. Microbiol.">
        <title>The Global Catalogue of Microorganisms (GCM) 10K type strain sequencing project: providing services to taxonomists for standard genome sequencing and annotation.</title>
        <authorList>
            <consortium name="The Broad Institute Genomics Platform"/>
            <consortium name="The Broad Institute Genome Sequencing Center for Infectious Disease"/>
            <person name="Wu L."/>
            <person name="Ma J."/>
        </authorList>
    </citation>
    <scope>NUCLEOTIDE SEQUENCE [LARGE SCALE GENOMIC DNA]</scope>
    <source>
        <strain evidence="1 2">YIM 94188</strain>
    </source>
</reference>
<protein>
    <submittedName>
        <fullName evidence="1">Uncharacterized protein</fullName>
    </submittedName>
</protein>
<evidence type="ECO:0000313" key="2">
    <source>
        <dbReference type="Proteomes" id="UP001596408"/>
    </source>
</evidence>
<dbReference type="AlphaFoldDB" id="A0ABD5U2F4"/>
<gene>
    <name evidence="1" type="ORF">ACFQEV_11900</name>
</gene>
<proteinExistence type="predicted"/>
<sequence length="72" mass="8204">MSQIDLLKADVEAHGEVHATVEEEDAEVEIRLGTATFHDDDEVLTLSNNQTDLRIGYDRIVSWYLPVDFYHG</sequence>